<dbReference type="AlphaFoldDB" id="A0A368FMR1"/>
<sequence length="131" mass="15060">MLLNYHQRWSCPNHDREIMANSETITAQENCSHIIKKSWKVVEEEGYAPWTCIVLSCVATAVLTLKIPFTAMENNISDFTPYDARSRQELKIYREFFSNRGEPKTIYAFVSAKDGLNLLKTAHLNETVQST</sequence>
<accession>A0A368FMR1</accession>
<evidence type="ECO:0000313" key="1">
    <source>
        <dbReference type="EMBL" id="RCN32120.1"/>
    </source>
</evidence>
<comment type="caution">
    <text evidence="1">The sequence shown here is derived from an EMBL/GenBank/DDBJ whole genome shotgun (WGS) entry which is preliminary data.</text>
</comment>
<dbReference type="EMBL" id="JOJR01001153">
    <property type="protein sequence ID" value="RCN32120.1"/>
    <property type="molecule type" value="Genomic_DNA"/>
</dbReference>
<name>A0A368FMR1_ANCCA</name>
<protein>
    <submittedName>
        <fullName evidence="1">Uncharacterized protein</fullName>
    </submittedName>
</protein>
<keyword evidence="2" id="KW-1185">Reference proteome</keyword>
<dbReference type="Proteomes" id="UP000252519">
    <property type="component" value="Unassembled WGS sequence"/>
</dbReference>
<proteinExistence type="predicted"/>
<reference evidence="1 2" key="1">
    <citation type="submission" date="2014-10" db="EMBL/GenBank/DDBJ databases">
        <title>Draft genome of the hookworm Ancylostoma caninum.</title>
        <authorList>
            <person name="Mitreva M."/>
        </authorList>
    </citation>
    <scope>NUCLEOTIDE SEQUENCE [LARGE SCALE GENOMIC DNA]</scope>
    <source>
        <strain evidence="1 2">Baltimore</strain>
    </source>
</reference>
<gene>
    <name evidence="1" type="ORF">ANCCAN_22082</name>
</gene>
<organism evidence="1 2">
    <name type="scientific">Ancylostoma caninum</name>
    <name type="common">Dog hookworm</name>
    <dbReference type="NCBI Taxonomy" id="29170"/>
    <lineage>
        <taxon>Eukaryota</taxon>
        <taxon>Metazoa</taxon>
        <taxon>Ecdysozoa</taxon>
        <taxon>Nematoda</taxon>
        <taxon>Chromadorea</taxon>
        <taxon>Rhabditida</taxon>
        <taxon>Rhabditina</taxon>
        <taxon>Rhabditomorpha</taxon>
        <taxon>Strongyloidea</taxon>
        <taxon>Ancylostomatidae</taxon>
        <taxon>Ancylostomatinae</taxon>
        <taxon>Ancylostoma</taxon>
    </lineage>
</organism>
<dbReference type="OrthoDB" id="5842929at2759"/>
<evidence type="ECO:0000313" key="2">
    <source>
        <dbReference type="Proteomes" id="UP000252519"/>
    </source>
</evidence>